<name>A0A1G6NNU8_9BACT</name>
<feature type="transmembrane region" description="Helical" evidence="13">
    <location>
        <begin position="142"/>
        <end position="162"/>
    </location>
</feature>
<dbReference type="PROSITE" id="PS00379">
    <property type="entry name" value="CDP_ALCOHOL_P_TRANSF"/>
    <property type="match status" value="1"/>
</dbReference>
<dbReference type="RefSeq" id="WP_091404599.1">
    <property type="nucleotide sequence ID" value="NZ_FMYV01000006.1"/>
</dbReference>
<feature type="transmembrane region" description="Helical" evidence="13">
    <location>
        <begin position="70"/>
        <end position="94"/>
    </location>
</feature>
<reference evidence="14 15" key="1">
    <citation type="submission" date="2016-10" db="EMBL/GenBank/DDBJ databases">
        <authorList>
            <person name="de Groot N.N."/>
        </authorList>
    </citation>
    <scope>NUCLEOTIDE SEQUENCE [LARGE SCALE GENOMIC DNA]</scope>
    <source>
        <strain evidence="14 15">WG14</strain>
    </source>
</reference>
<evidence type="ECO:0000313" key="15">
    <source>
        <dbReference type="Proteomes" id="UP000199322"/>
    </source>
</evidence>
<evidence type="ECO:0000256" key="2">
    <source>
        <dbReference type="ARBA" id="ARBA00010441"/>
    </source>
</evidence>
<dbReference type="Proteomes" id="UP000199322">
    <property type="component" value="Unassembled WGS sequence"/>
</dbReference>
<evidence type="ECO:0000256" key="9">
    <source>
        <dbReference type="ARBA" id="ARBA00023209"/>
    </source>
</evidence>
<dbReference type="GO" id="GO:0008444">
    <property type="term" value="F:CDP-diacylglycerol-glycerol-3-phosphate 3-phosphatidyltransferase activity"/>
    <property type="evidence" value="ECO:0007669"/>
    <property type="project" value="UniProtKB-UniRule"/>
</dbReference>
<dbReference type="GO" id="GO:0016020">
    <property type="term" value="C:membrane"/>
    <property type="evidence" value="ECO:0007669"/>
    <property type="project" value="UniProtKB-SubCell"/>
</dbReference>
<accession>A0A1G6NNU8</accession>
<evidence type="ECO:0000256" key="8">
    <source>
        <dbReference type="ARBA" id="ARBA00023136"/>
    </source>
</evidence>
<organism evidence="14 15">
    <name type="scientific">Geotoga petraea</name>
    <dbReference type="NCBI Taxonomy" id="28234"/>
    <lineage>
        <taxon>Bacteria</taxon>
        <taxon>Thermotogati</taxon>
        <taxon>Thermotogota</taxon>
        <taxon>Thermotogae</taxon>
        <taxon>Petrotogales</taxon>
        <taxon>Petrotogaceae</taxon>
        <taxon>Geotoga</taxon>
    </lineage>
</organism>
<sequence>MNVPNAVSILRIIMTVPVYILTVMGPDYKIAALILFAIAALSDLFDGWYARKFNQITNLGKFLDQISDKILINAVFIALLGAGIIPGWFVAIIVSRDTFVSGIRMFLASKNVVVAADNFGKLKTFLQIVSILYAYLFVNEPVLISLLIFTAVVSVVSGINYFTKNKHYIL</sequence>
<dbReference type="EC" id="2.7.8.5" evidence="11"/>
<dbReference type="InterPro" id="IPR004570">
    <property type="entry name" value="Phosphatidylglycerol_P_synth"/>
</dbReference>
<dbReference type="PANTHER" id="PTHR14269:SF62">
    <property type="entry name" value="CDP-DIACYLGLYCEROL--GLYCEROL-3-PHOSPHATE 3-PHOSPHATIDYLTRANSFERASE 1, CHLOROPLASTIC"/>
    <property type="match status" value="1"/>
</dbReference>
<evidence type="ECO:0000256" key="1">
    <source>
        <dbReference type="ARBA" id="ARBA00004141"/>
    </source>
</evidence>
<feature type="transmembrane region" description="Helical" evidence="13">
    <location>
        <begin position="6"/>
        <end position="23"/>
    </location>
</feature>
<evidence type="ECO:0000256" key="12">
    <source>
        <dbReference type="RuleBase" id="RU003750"/>
    </source>
</evidence>
<feature type="transmembrane region" description="Helical" evidence="13">
    <location>
        <begin position="30"/>
        <end position="50"/>
    </location>
</feature>
<dbReference type="InterPro" id="IPR000462">
    <property type="entry name" value="CDP-OH_P_trans"/>
</dbReference>
<dbReference type="EMBL" id="FMYV01000006">
    <property type="protein sequence ID" value="SDC69630.1"/>
    <property type="molecule type" value="Genomic_DNA"/>
</dbReference>
<keyword evidence="8 13" id="KW-0472">Membrane</keyword>
<evidence type="ECO:0000256" key="5">
    <source>
        <dbReference type="ARBA" id="ARBA00022692"/>
    </source>
</evidence>
<keyword evidence="10" id="KW-1208">Phospholipid metabolism</keyword>
<keyword evidence="9" id="KW-0594">Phospholipid biosynthesis</keyword>
<dbReference type="AlphaFoldDB" id="A0A1G6NNU8"/>
<dbReference type="InterPro" id="IPR048254">
    <property type="entry name" value="CDP_ALCOHOL_P_TRANSF_CS"/>
</dbReference>
<evidence type="ECO:0000256" key="13">
    <source>
        <dbReference type="SAM" id="Phobius"/>
    </source>
</evidence>
<comment type="similarity">
    <text evidence="2 12">Belongs to the CDP-alcohol phosphatidyltransferase class-I family.</text>
</comment>
<evidence type="ECO:0000256" key="10">
    <source>
        <dbReference type="ARBA" id="ARBA00023264"/>
    </source>
</evidence>
<dbReference type="PIRSF" id="PIRSF000847">
    <property type="entry name" value="Phos_ph_gly_syn"/>
    <property type="match status" value="1"/>
</dbReference>
<keyword evidence="15" id="KW-1185">Reference proteome</keyword>
<dbReference type="NCBIfam" id="TIGR00560">
    <property type="entry name" value="pgsA"/>
    <property type="match status" value="1"/>
</dbReference>
<keyword evidence="7" id="KW-0443">Lipid metabolism</keyword>
<evidence type="ECO:0000256" key="3">
    <source>
        <dbReference type="ARBA" id="ARBA00022516"/>
    </source>
</evidence>
<dbReference type="Pfam" id="PF01066">
    <property type="entry name" value="CDP-OH_P_transf"/>
    <property type="match status" value="1"/>
</dbReference>
<dbReference type="InterPro" id="IPR043130">
    <property type="entry name" value="CDP-OH_PTrfase_TM_dom"/>
</dbReference>
<dbReference type="GO" id="GO:0046474">
    <property type="term" value="P:glycerophospholipid biosynthetic process"/>
    <property type="evidence" value="ECO:0007669"/>
    <property type="project" value="TreeGrafter"/>
</dbReference>
<evidence type="ECO:0000256" key="4">
    <source>
        <dbReference type="ARBA" id="ARBA00022679"/>
    </source>
</evidence>
<dbReference type="Gene3D" id="1.20.120.1760">
    <property type="match status" value="1"/>
</dbReference>
<evidence type="ECO:0000313" key="14">
    <source>
        <dbReference type="EMBL" id="SDC69630.1"/>
    </source>
</evidence>
<gene>
    <name evidence="14" type="ORF">SAMN04488588_1612</name>
</gene>
<keyword evidence="3" id="KW-0444">Lipid biosynthesis</keyword>
<keyword evidence="5 13" id="KW-0812">Transmembrane</keyword>
<keyword evidence="6 13" id="KW-1133">Transmembrane helix</keyword>
<evidence type="ECO:0000256" key="11">
    <source>
        <dbReference type="NCBIfam" id="TIGR00560"/>
    </source>
</evidence>
<protein>
    <recommendedName>
        <fullName evidence="11">CDP-diacylglycerol--glycerol-3-phosphate 3-phosphatidyltransferase</fullName>
        <ecNumber evidence="11">2.7.8.5</ecNumber>
    </recommendedName>
</protein>
<dbReference type="PANTHER" id="PTHR14269">
    <property type="entry name" value="CDP-DIACYLGLYCEROL--GLYCEROL-3-PHOSPHATE 3-PHOSPHATIDYLTRANSFERASE-RELATED"/>
    <property type="match status" value="1"/>
</dbReference>
<dbReference type="InterPro" id="IPR050324">
    <property type="entry name" value="CDP-alcohol_PTase-I"/>
</dbReference>
<dbReference type="STRING" id="28234.SAMN04488588_1612"/>
<comment type="subcellular location">
    <subcellularLocation>
        <location evidence="1">Membrane</location>
        <topology evidence="1">Multi-pass membrane protein</topology>
    </subcellularLocation>
</comment>
<keyword evidence="4 12" id="KW-0808">Transferase</keyword>
<proteinExistence type="inferred from homology"/>
<evidence type="ECO:0000256" key="7">
    <source>
        <dbReference type="ARBA" id="ARBA00023098"/>
    </source>
</evidence>
<evidence type="ECO:0000256" key="6">
    <source>
        <dbReference type="ARBA" id="ARBA00022989"/>
    </source>
</evidence>